<accession>M1PBC4</accession>
<evidence type="ECO:0000313" key="2">
    <source>
        <dbReference type="Proteomes" id="UP000011718"/>
    </source>
</evidence>
<gene>
    <name evidence="1" type="ORF">MmTuc01_2530</name>
</gene>
<dbReference type="KEGG" id="mmaz:MmTuc01_2530"/>
<dbReference type="Proteomes" id="UP000011718">
    <property type="component" value="Chromosome"/>
</dbReference>
<reference evidence="1 2" key="1">
    <citation type="journal article" date="2013" name="Genome Announc.">
        <title>Complete Genome of a Methanosarcina mazei Strain Isolated from Sediment Samples from an Amazonian Flooded Area.</title>
        <authorList>
            <person name="Assis das Gracas D."/>
            <person name="Thiago Juca Ramos R."/>
            <person name="Vieira Araujo A.C."/>
            <person name="Zahlouth R."/>
            <person name="Ribeiro Carneiro A."/>
            <person name="Souza Lopes T."/>
            <person name="Azevedo Barauna R."/>
            <person name="Azevedo V."/>
            <person name="Cruz Schneider M.P."/>
            <person name="Pellizari V.H."/>
            <person name="Silva A."/>
        </authorList>
    </citation>
    <scope>NUCLEOTIDE SEQUENCE [LARGE SCALE GENOMIC DNA]</scope>
    <source>
        <strain evidence="1 2">Tuc01</strain>
    </source>
</reference>
<protein>
    <submittedName>
        <fullName evidence="1">Coenzyme F(420)H(2) dehydrogenase (Methanophenazine) subunit FpoO</fullName>
    </submittedName>
</protein>
<dbReference type="InterPro" id="IPR018288">
    <property type="entry name" value="F420H2-DH_FpoO"/>
</dbReference>
<name>M1PBC4_METMZ</name>
<proteinExistence type="predicted"/>
<evidence type="ECO:0000313" key="1">
    <source>
        <dbReference type="EMBL" id="AGF97837.1"/>
    </source>
</evidence>
<dbReference type="EMBL" id="CP004144">
    <property type="protein sequence ID" value="AGF97837.1"/>
    <property type="molecule type" value="Genomic_DNA"/>
</dbReference>
<dbReference type="AlphaFoldDB" id="M1PBC4"/>
<dbReference type="BioCyc" id="MMAZ1236903:G139K-2420-MONOMER"/>
<organism evidence="1 2">
    <name type="scientific">Methanosarcina mazei Tuc01</name>
    <dbReference type="NCBI Taxonomy" id="1236903"/>
    <lineage>
        <taxon>Archaea</taxon>
        <taxon>Methanobacteriati</taxon>
        <taxon>Methanobacteriota</taxon>
        <taxon>Stenosarchaea group</taxon>
        <taxon>Methanomicrobia</taxon>
        <taxon>Methanosarcinales</taxon>
        <taxon>Methanosarcinaceae</taxon>
        <taxon>Methanosarcina</taxon>
    </lineage>
</organism>
<dbReference type="HOGENOM" id="CLU_165880_0_0_2"/>
<sequence>MTDCDLCGKGIPTVIPVRTYPPLLRFAYPEGVWKGLCETCLDSAQKTYLEVNRNHTSCRRGKCSLCGSKTGVFSVELQIPDFSKGIVRKDVDVCYRCLKLVDEAYVRFKKAQIDEEGRIHGHEHVHPHPKSL</sequence>
<dbReference type="Pfam" id="PF10621">
    <property type="entry name" value="FpoO"/>
    <property type="match status" value="1"/>
</dbReference>